<dbReference type="InterPro" id="IPR035260">
    <property type="entry name" value="Fin1"/>
</dbReference>
<accession>C5DMZ2</accession>
<feature type="compositionally biased region" description="Polar residues" evidence="2">
    <location>
        <begin position="110"/>
        <end position="124"/>
    </location>
</feature>
<name>C5DMZ2_LACTC</name>
<feature type="coiled-coil region" evidence="1">
    <location>
        <begin position="235"/>
        <end position="262"/>
    </location>
</feature>
<feature type="compositionally biased region" description="Polar residues" evidence="2">
    <location>
        <begin position="1"/>
        <end position="11"/>
    </location>
</feature>
<feature type="compositionally biased region" description="Polar residues" evidence="2">
    <location>
        <begin position="175"/>
        <end position="186"/>
    </location>
</feature>
<proteinExistence type="predicted"/>
<dbReference type="EMBL" id="CU928171">
    <property type="protein sequence ID" value="CAR25153.1"/>
    <property type="molecule type" value="Genomic_DNA"/>
</dbReference>
<dbReference type="Proteomes" id="UP000002036">
    <property type="component" value="Chromosome G"/>
</dbReference>
<organism evidence="3 4">
    <name type="scientific">Lachancea thermotolerans (strain ATCC 56472 / CBS 6340 / NRRL Y-8284)</name>
    <name type="common">Yeast</name>
    <name type="synonym">Kluyveromyces thermotolerans</name>
    <dbReference type="NCBI Taxonomy" id="559295"/>
    <lineage>
        <taxon>Eukaryota</taxon>
        <taxon>Fungi</taxon>
        <taxon>Dikarya</taxon>
        <taxon>Ascomycota</taxon>
        <taxon>Saccharomycotina</taxon>
        <taxon>Saccharomycetes</taxon>
        <taxon>Saccharomycetales</taxon>
        <taxon>Saccharomycetaceae</taxon>
        <taxon>Lachancea</taxon>
    </lineage>
</organism>
<sequence>MAHQGSSQFPNHSHDDQAAHLQGSPSKNIMKRLSTSPVRKMPVISRSSARLSPVRPSHSRELPMYLQTTPKRLKSPPSLQSYRPVSGTVSVDRAQFKNNLADKSVQLSFPTSPIRSTYSNSTTTGGDGSLSRIRARFGSGLRSPQKPTNKDYALPGPPKNLLPQLEEESEDPERNSSAKLNENALESDNEVSKSIMKRHGSQNGSQVTKPKLQARKSVKFELSSREGNDQIMKKLSQMTQMLAKVMERQDQLEAKLDAMQHARI</sequence>
<evidence type="ECO:0000256" key="1">
    <source>
        <dbReference type="SAM" id="Coils"/>
    </source>
</evidence>
<feature type="compositionally biased region" description="Polar residues" evidence="2">
    <location>
        <begin position="23"/>
        <end position="37"/>
    </location>
</feature>
<evidence type="ECO:0000313" key="4">
    <source>
        <dbReference type="Proteomes" id="UP000002036"/>
    </source>
</evidence>
<dbReference type="OMA" id="MRISPNK"/>
<keyword evidence="4" id="KW-1185">Reference proteome</keyword>
<keyword evidence="1" id="KW-0175">Coiled coil</keyword>
<dbReference type="KEGG" id="lth:KLTH0G12848g"/>
<dbReference type="HOGENOM" id="CLU_095077_0_0_1"/>
<reference evidence="3 4" key="1">
    <citation type="journal article" date="2009" name="Genome Res.">
        <title>Comparative genomics of protoploid Saccharomycetaceae.</title>
        <authorList>
            <consortium name="The Genolevures Consortium"/>
            <person name="Souciet J.-L."/>
            <person name="Dujon B."/>
            <person name="Gaillardin C."/>
            <person name="Johnston M."/>
            <person name="Baret P.V."/>
            <person name="Cliften P."/>
            <person name="Sherman D.J."/>
            <person name="Weissenbach J."/>
            <person name="Westhof E."/>
            <person name="Wincker P."/>
            <person name="Jubin C."/>
            <person name="Poulain J."/>
            <person name="Barbe V."/>
            <person name="Segurens B."/>
            <person name="Artiguenave F."/>
            <person name="Anthouard V."/>
            <person name="Vacherie B."/>
            <person name="Val M.-E."/>
            <person name="Fulton R.S."/>
            <person name="Minx P."/>
            <person name="Wilson R."/>
            <person name="Durrens P."/>
            <person name="Jean G."/>
            <person name="Marck C."/>
            <person name="Martin T."/>
            <person name="Nikolski M."/>
            <person name="Rolland T."/>
            <person name="Seret M.-L."/>
            <person name="Casaregola S."/>
            <person name="Despons L."/>
            <person name="Fairhead C."/>
            <person name="Fischer G."/>
            <person name="Lafontaine I."/>
            <person name="Leh V."/>
            <person name="Lemaire M."/>
            <person name="de Montigny J."/>
            <person name="Neuveglise C."/>
            <person name="Thierry A."/>
            <person name="Blanc-Lenfle I."/>
            <person name="Bleykasten C."/>
            <person name="Diffels J."/>
            <person name="Fritsch E."/>
            <person name="Frangeul L."/>
            <person name="Goeffon A."/>
            <person name="Jauniaux N."/>
            <person name="Kachouri-Lafond R."/>
            <person name="Payen C."/>
            <person name="Potier S."/>
            <person name="Pribylova L."/>
            <person name="Ozanne C."/>
            <person name="Richard G.-F."/>
            <person name="Sacerdot C."/>
            <person name="Straub M.-L."/>
            <person name="Talla E."/>
        </authorList>
    </citation>
    <scope>NUCLEOTIDE SEQUENCE [LARGE SCALE GENOMIC DNA]</scope>
    <source>
        <strain evidence="4">ATCC 56472 / CBS 6340 / NRRL Y-8284</strain>
    </source>
</reference>
<protein>
    <submittedName>
        <fullName evidence="3">KLTH0G12848p</fullName>
    </submittedName>
</protein>
<gene>
    <name evidence="3" type="ordered locus">KLTH0G12848g</name>
</gene>
<feature type="compositionally biased region" description="Polar residues" evidence="2">
    <location>
        <begin position="77"/>
        <end position="86"/>
    </location>
</feature>
<dbReference type="GeneID" id="8293873"/>
<dbReference type="FunCoup" id="C5DMZ2">
    <property type="interactions" value="196"/>
</dbReference>
<evidence type="ECO:0000313" key="3">
    <source>
        <dbReference type="EMBL" id="CAR25153.1"/>
    </source>
</evidence>
<dbReference type="OrthoDB" id="4052026at2759"/>
<dbReference type="eggNOG" id="ENOG502S4EM">
    <property type="taxonomic scope" value="Eukaryota"/>
</dbReference>
<feature type="region of interest" description="Disordered" evidence="2">
    <location>
        <begin position="67"/>
        <end position="86"/>
    </location>
</feature>
<dbReference type="Pfam" id="PF17300">
    <property type="entry name" value="FIN1"/>
    <property type="match status" value="1"/>
</dbReference>
<feature type="region of interest" description="Disordered" evidence="2">
    <location>
        <begin position="110"/>
        <end position="214"/>
    </location>
</feature>
<dbReference type="STRING" id="559295.C5DMZ2"/>
<dbReference type="InParanoid" id="C5DMZ2"/>
<feature type="region of interest" description="Disordered" evidence="2">
    <location>
        <begin position="1"/>
        <end position="62"/>
    </location>
</feature>
<dbReference type="RefSeq" id="XP_002555590.1">
    <property type="nucleotide sequence ID" value="XM_002555544.1"/>
</dbReference>
<dbReference type="AlphaFoldDB" id="C5DMZ2"/>
<evidence type="ECO:0000256" key="2">
    <source>
        <dbReference type="SAM" id="MobiDB-lite"/>
    </source>
</evidence>